<keyword evidence="9" id="KW-1185">Reference proteome</keyword>
<evidence type="ECO:0000256" key="6">
    <source>
        <dbReference type="ARBA" id="ARBA00045806"/>
    </source>
</evidence>
<evidence type="ECO:0000256" key="4">
    <source>
        <dbReference type="ARBA" id="ARBA00022737"/>
    </source>
</evidence>
<dbReference type="InterPro" id="IPR051860">
    <property type="entry name" value="Plasmodium_CSP_Invasion"/>
</dbReference>
<dbReference type="AlphaFoldDB" id="K0S5H5"/>
<feature type="non-terminal residue" evidence="8">
    <location>
        <position position="1"/>
    </location>
</feature>
<evidence type="ECO:0000256" key="2">
    <source>
        <dbReference type="ARBA" id="ARBA00021911"/>
    </source>
</evidence>
<dbReference type="PANTHER" id="PTHR44826">
    <property type="entry name" value="SPORE COAT PROTEIN SP85"/>
    <property type="match status" value="1"/>
</dbReference>
<keyword evidence="4" id="KW-0677">Repeat</keyword>
<evidence type="ECO:0000313" key="9">
    <source>
        <dbReference type="Proteomes" id="UP000266841"/>
    </source>
</evidence>
<dbReference type="Proteomes" id="UP000266841">
    <property type="component" value="Unassembled WGS sequence"/>
</dbReference>
<evidence type="ECO:0000313" key="8">
    <source>
        <dbReference type="EMBL" id="EJK60124.1"/>
    </source>
</evidence>
<dbReference type="eggNOG" id="ENOG502RZNG">
    <property type="taxonomic scope" value="Eukaryota"/>
</dbReference>
<sequence>PSMFANNGGNVDVTIVTQGICVWVEIAEGRDGGFPTSLPGRQGFVRYHTRGTSFVVTDSTDGDFLTVALFCTGTGHVTLPATSTTITSHGICTFGGTSAYAFATGTFEYDTAEDIEGFETYSAYQDDSLSISGFQDIPCGRGNNGGKFLRPSHREIEQGTVIEIMIDSESFPSGMPSDQPSVIPSIIPSSWPSSQPSDQPSSSTIPSAIPSAQPSTVPSIIPSSLPSSQPSMSPSFSSSPSSWPSESPSASVSPSNSVSPSSVPSVFPSSVPSLLPSASPSSDPSVFPSSAPSVLPSESPSVSAEPSSAPSAFPSISAAPSTLSQTLVAGNETFDLVGYGKCQDRYGRHYSNILVSTLEMPSLSDAVDCGTFCTDASSNSTLINRRTDLVGFTFVQQLEPHCFCYFDRGAVFVHASEDVPYAGTADDAGEGQGLDSAETSMPGITITLHTRPQTQQRNAVASASKLCRHSTSCFCYYDAAVARLGSTLGGVTQILDGYNLHGGNDNSGMCVLLKDDHAASNLYGPTLATEGFDDEGTPEGFGFEAHGTFHQLKMYCRRGVTSVTLPPFVEGIQHAICTFGENNPDTISVSPINDGGICIFIGGHQRDVWGPSLTTLGWIYQGLPAGFGYGTVSLALYCQYELAAAADIQLPPFHDFTIDDPGADWGISHGICTFGNFDSIPSSSDPSLTYERVVISSINEPVQMWGDSVHYQVSGFESTPCQTFYRSSLTNAPYNAVTTLNNPVFCVMTADANNLYYVSWQESLESEEYGFTRLDSQGLYMRLNGGVDVGTTSNLILHCKYNAASATLPPLPGGAGDRMVRGLCAFGYDSATATISGNPFIAIPTSGLSEPWNLWNDNPYWDLHGF</sequence>
<dbReference type="EMBL" id="AGNL01021505">
    <property type="protein sequence ID" value="EJK60124.1"/>
    <property type="molecule type" value="Genomic_DNA"/>
</dbReference>
<evidence type="ECO:0000256" key="1">
    <source>
        <dbReference type="ARBA" id="ARBA00006241"/>
    </source>
</evidence>
<comment type="function">
    <text evidence="6">Essential sporozoite protein. In the mosquito vector, required for sporozoite development in the oocyst, migration through the vector hemolymph and entry into the vector salivary glands. In the vertebrate host, required for sporozoite migration through the host dermis and infection of host hepatocytes. Binds to highly sulfated heparan sulfate proteoglycans (HSPGs) on the surface of host hepatocytes.</text>
</comment>
<comment type="similarity">
    <text evidence="1">Belongs to the plasmodium circumsporozoite protein family.</text>
</comment>
<dbReference type="PANTHER" id="PTHR44826:SF3">
    <property type="entry name" value="SPORE COAT PROTEIN SP85"/>
    <property type="match status" value="1"/>
</dbReference>
<name>K0S5H5_THAOC</name>
<gene>
    <name evidence="8" type="ORF">THAOC_19582</name>
</gene>
<reference evidence="8 9" key="1">
    <citation type="journal article" date="2012" name="Genome Biol.">
        <title>Genome and low-iron response of an oceanic diatom adapted to chronic iron limitation.</title>
        <authorList>
            <person name="Lommer M."/>
            <person name="Specht M."/>
            <person name="Roy A.S."/>
            <person name="Kraemer L."/>
            <person name="Andreson R."/>
            <person name="Gutowska M.A."/>
            <person name="Wolf J."/>
            <person name="Bergner S.V."/>
            <person name="Schilhabel M.B."/>
            <person name="Klostermeier U.C."/>
            <person name="Beiko R.G."/>
            <person name="Rosenstiel P."/>
            <person name="Hippler M."/>
            <person name="Laroche J."/>
        </authorList>
    </citation>
    <scope>NUCLEOTIDE SEQUENCE [LARGE SCALE GENOMIC DNA]</scope>
    <source>
        <strain evidence="8 9">CCMP1005</strain>
    </source>
</reference>
<keyword evidence="3" id="KW-0748">Sporozoite</keyword>
<evidence type="ECO:0000256" key="5">
    <source>
        <dbReference type="ARBA" id="ARBA00033726"/>
    </source>
</evidence>
<feature type="compositionally biased region" description="Low complexity" evidence="7">
    <location>
        <begin position="176"/>
        <end position="310"/>
    </location>
</feature>
<organism evidence="8 9">
    <name type="scientific">Thalassiosira oceanica</name>
    <name type="common">Marine diatom</name>
    <dbReference type="NCBI Taxonomy" id="159749"/>
    <lineage>
        <taxon>Eukaryota</taxon>
        <taxon>Sar</taxon>
        <taxon>Stramenopiles</taxon>
        <taxon>Ochrophyta</taxon>
        <taxon>Bacillariophyta</taxon>
        <taxon>Coscinodiscophyceae</taxon>
        <taxon>Thalassiosirophycidae</taxon>
        <taxon>Thalassiosirales</taxon>
        <taxon>Thalassiosiraceae</taxon>
        <taxon>Thalassiosira</taxon>
    </lineage>
</organism>
<proteinExistence type="inferred from homology"/>
<accession>K0S5H5</accession>
<evidence type="ECO:0000256" key="3">
    <source>
        <dbReference type="ARBA" id="ARBA00022522"/>
    </source>
</evidence>
<evidence type="ECO:0000256" key="7">
    <source>
        <dbReference type="SAM" id="MobiDB-lite"/>
    </source>
</evidence>
<comment type="function">
    <text evidence="5">In the vertebrate host, binds to highly sulfated heparan sulfate proteoglycans (HSPGs) on the surface of host hepatocytes and is required for sporozoite invasion of the host hepatocytes.</text>
</comment>
<protein>
    <recommendedName>
        <fullName evidence="2">Circumsporozoite protein</fullName>
    </recommendedName>
</protein>
<feature type="region of interest" description="Disordered" evidence="7">
    <location>
        <begin position="169"/>
        <end position="310"/>
    </location>
</feature>
<comment type="caution">
    <text evidence="8">The sequence shown here is derived from an EMBL/GenBank/DDBJ whole genome shotgun (WGS) entry which is preliminary data.</text>
</comment>